<keyword evidence="1" id="KW-0234">DNA repair</keyword>
<accession>A0ABP0ITF7</accession>
<reference evidence="4 5" key="1">
    <citation type="submission" date="2024-02" db="EMBL/GenBank/DDBJ databases">
        <authorList>
            <person name="Chen Y."/>
            <person name="Shah S."/>
            <person name="Dougan E. K."/>
            <person name="Thang M."/>
            <person name="Chan C."/>
        </authorList>
    </citation>
    <scope>NUCLEOTIDE SEQUENCE [LARGE SCALE GENOMIC DNA]</scope>
</reference>
<keyword evidence="1" id="KW-0227">DNA damage</keyword>
<dbReference type="InterPro" id="IPR039920">
    <property type="entry name" value="MMS19"/>
</dbReference>
<organism evidence="4 5">
    <name type="scientific">Durusdinium trenchii</name>
    <dbReference type="NCBI Taxonomy" id="1381693"/>
    <lineage>
        <taxon>Eukaryota</taxon>
        <taxon>Sar</taxon>
        <taxon>Alveolata</taxon>
        <taxon>Dinophyceae</taxon>
        <taxon>Suessiales</taxon>
        <taxon>Symbiodiniaceae</taxon>
        <taxon>Durusdinium</taxon>
    </lineage>
</organism>
<evidence type="ECO:0000313" key="5">
    <source>
        <dbReference type="Proteomes" id="UP001642464"/>
    </source>
</evidence>
<dbReference type="InterPro" id="IPR029240">
    <property type="entry name" value="MMS19_N"/>
</dbReference>
<feature type="compositionally biased region" description="Basic and acidic residues" evidence="2">
    <location>
        <begin position="196"/>
        <end position="211"/>
    </location>
</feature>
<evidence type="ECO:0000256" key="1">
    <source>
        <dbReference type="RuleBase" id="RU367072"/>
    </source>
</evidence>
<gene>
    <name evidence="4" type="ORF">SCF082_LOCUS8515</name>
</gene>
<feature type="compositionally biased region" description="Basic and acidic residues" evidence="2">
    <location>
        <begin position="70"/>
        <end position="83"/>
    </location>
</feature>
<evidence type="ECO:0000259" key="3">
    <source>
        <dbReference type="Pfam" id="PF14500"/>
    </source>
</evidence>
<name>A0ABP0ITF7_9DINO</name>
<protein>
    <recommendedName>
        <fullName evidence="1">MMS19 nucleotide excision repair protein</fullName>
    </recommendedName>
</protein>
<dbReference type="Pfam" id="PF14500">
    <property type="entry name" value="MMS19_N"/>
    <property type="match status" value="1"/>
</dbReference>
<dbReference type="EMBL" id="CAXAMM010004891">
    <property type="protein sequence ID" value="CAK9005244.1"/>
    <property type="molecule type" value="Genomic_DNA"/>
</dbReference>
<sequence length="451" mass="50625">MAEGPPSSLNDFFKKDKKKKIKGSNLNNSMNDKPAEEKKETKKTKADEDDGWHEEEVVQATMKVESAGKLVREEEQDKVEEASSKAWGVIKNKEQTNPKDERKYPSLAKSVASSAIHLEDKSGQVNIATSKNIFASLENEDDDDEDGPKRPKDIKPALVSKKKGEREKDAIQREVSKYKDPKKEGKEEEEAEVEGDAEKEAKPKKKEEKKAKSSVLKPSSKAQEENQADLQIQPDHAAVKAKYIGRIKLPRKQLPESELAEKENRPTGKIVGKKKKWADEEEDDKNFEYVDELRLLLLSNEWREELTMLGPELGDGISAAIEEERDPRNLLISFTLVKKVLGDFPAACASRETVQSLFETLSSYFPITFQPPKGDKVGITGDDLRQALSQASERVLQCVALAKLKLKLCVRRCWCGYGYTLVGHACSHPRNGQDVQGITGSYWLFPVLLVT</sequence>
<dbReference type="Proteomes" id="UP001642464">
    <property type="component" value="Unassembled WGS sequence"/>
</dbReference>
<feature type="domain" description="MMS19 N-terminal" evidence="3">
    <location>
        <begin position="298"/>
        <end position="391"/>
    </location>
</feature>
<keyword evidence="1" id="KW-0539">Nucleus</keyword>
<keyword evidence="5" id="KW-1185">Reference proteome</keyword>
<dbReference type="PANTHER" id="PTHR12891">
    <property type="entry name" value="DNA REPAIR/TRANSCRIPTION PROTEIN MET18/MMS19"/>
    <property type="match status" value="1"/>
</dbReference>
<evidence type="ECO:0000313" key="4">
    <source>
        <dbReference type="EMBL" id="CAK9005244.1"/>
    </source>
</evidence>
<proteinExistence type="inferred from homology"/>
<feature type="region of interest" description="Disordered" evidence="2">
    <location>
        <begin position="1"/>
        <end position="106"/>
    </location>
</feature>
<comment type="caution">
    <text evidence="4">The sequence shown here is derived from an EMBL/GenBank/DDBJ whole genome shotgun (WGS) entry which is preliminary data.</text>
</comment>
<evidence type="ECO:0000256" key="2">
    <source>
        <dbReference type="SAM" id="MobiDB-lite"/>
    </source>
</evidence>
<feature type="compositionally biased region" description="Basic and acidic residues" evidence="2">
    <location>
        <begin position="91"/>
        <end position="104"/>
    </location>
</feature>
<feature type="compositionally biased region" description="Basic and acidic residues" evidence="2">
    <location>
        <begin position="33"/>
        <end position="46"/>
    </location>
</feature>
<dbReference type="PANTHER" id="PTHR12891:SF0">
    <property type="entry name" value="MMS19 NUCLEOTIDE EXCISION REPAIR PROTEIN HOMOLOG"/>
    <property type="match status" value="1"/>
</dbReference>
<feature type="region of interest" description="Disordered" evidence="2">
    <location>
        <begin position="135"/>
        <end position="234"/>
    </location>
</feature>
<comment type="function">
    <text evidence="1">Key component of the cytosolic iron-sulfur protein assembly (CIA) complex, a multiprotein complex that mediates the incorporation of iron-sulfur cluster into apoproteins specifically involved in DNA metabolism and genomic integrity. In the CIA complex, MMS19 acts as an adapter between early-acting CIA components and a subset of cellular target iron-sulfur proteins.</text>
</comment>
<feature type="compositionally biased region" description="Basic and acidic residues" evidence="2">
    <location>
        <begin position="162"/>
        <end position="186"/>
    </location>
</feature>
<comment type="similarity">
    <text evidence="1">Belongs to the MET18/MMS19 family.</text>
</comment>
<comment type="subcellular location">
    <subcellularLocation>
        <location evidence="1">Nucleus</location>
    </subcellularLocation>
</comment>